<protein>
    <submittedName>
        <fullName evidence="1">TIGR02444 family protein</fullName>
    </submittedName>
</protein>
<reference evidence="1 2" key="1">
    <citation type="submission" date="2023-05" db="EMBL/GenBank/DDBJ databases">
        <title>Marinobacter albus sp. nov., a marine bacterium isolated from sand in a coastal intertidal zone of huludao.</title>
        <authorList>
            <person name="Deng T."/>
        </authorList>
    </citation>
    <scope>NUCLEOTIDE SEQUENCE [LARGE SCALE GENOMIC DNA]</scope>
    <source>
        <strain evidence="1 2">M216</strain>
    </source>
</reference>
<organism evidence="1 2">
    <name type="scientific">Marinobacter albus</name>
    <dbReference type="NCBI Taxonomy" id="3030833"/>
    <lineage>
        <taxon>Bacteria</taxon>
        <taxon>Pseudomonadati</taxon>
        <taxon>Pseudomonadota</taxon>
        <taxon>Gammaproteobacteria</taxon>
        <taxon>Pseudomonadales</taxon>
        <taxon>Marinobacteraceae</taxon>
        <taxon>Marinobacter</taxon>
    </lineage>
</organism>
<comment type="caution">
    <text evidence="1">The sequence shown here is derived from an EMBL/GenBank/DDBJ whole genome shotgun (WGS) entry which is preliminary data.</text>
</comment>
<sequence>MPVLPESHTEIPAEHLKIPEQLEPDSPLWRFALTFWQKAGVQEACLALQFQGWSVTRILCASWLALNGRTYTGSEDATVTEWRNHVTGALRTVRKLLPKASTDLNKLRQGVAGLELDAERIELALAWQTLMTNNPETGDMHGREHLIHANLEAAAPTTVDAGSVEPLLNTLAGALADVSKGEFQP</sequence>
<dbReference type="Proteomes" id="UP001223547">
    <property type="component" value="Unassembled WGS sequence"/>
</dbReference>
<evidence type="ECO:0000313" key="1">
    <source>
        <dbReference type="EMBL" id="MDK9558793.1"/>
    </source>
</evidence>
<proteinExistence type="predicted"/>
<accession>A0ABT7HEK9</accession>
<dbReference type="NCBIfam" id="TIGR02444">
    <property type="entry name" value="TIGR02444 family protein"/>
    <property type="match status" value="1"/>
</dbReference>
<name>A0ABT7HEK9_9GAMM</name>
<dbReference type="RefSeq" id="WP_219867885.1">
    <property type="nucleotide sequence ID" value="NZ_JASSQD010000002.1"/>
</dbReference>
<evidence type="ECO:0000313" key="2">
    <source>
        <dbReference type="Proteomes" id="UP001223547"/>
    </source>
</evidence>
<keyword evidence="2" id="KW-1185">Reference proteome</keyword>
<gene>
    <name evidence="1" type="ORF">QQF73_14255</name>
</gene>
<dbReference type="Pfam" id="PF09523">
    <property type="entry name" value="DUF2390"/>
    <property type="match status" value="1"/>
</dbReference>
<dbReference type="InterPro" id="IPR012659">
    <property type="entry name" value="CHP02444"/>
</dbReference>
<dbReference type="EMBL" id="JASSQD010000002">
    <property type="protein sequence ID" value="MDK9558793.1"/>
    <property type="molecule type" value="Genomic_DNA"/>
</dbReference>